<feature type="signal peptide" evidence="1">
    <location>
        <begin position="1"/>
        <end position="18"/>
    </location>
</feature>
<dbReference type="Proteomes" id="UP000192276">
    <property type="component" value="Unassembled WGS sequence"/>
</dbReference>
<proteinExistence type="predicted"/>
<dbReference type="PROSITE" id="PS51257">
    <property type="entry name" value="PROKAR_LIPOPROTEIN"/>
    <property type="match status" value="1"/>
</dbReference>
<keyword evidence="1" id="KW-0732">Signal</keyword>
<feature type="chain" id="PRO_5010728835" description="Lipocalin-like domain-containing protein" evidence="1">
    <location>
        <begin position="19"/>
        <end position="152"/>
    </location>
</feature>
<sequence>MKPILRLTVLFIAIASFASCSKVVVDVDIRPAITGSWVLSDASHKDKYGWYTVNTGIEHGVFTFYNNGRAKYVENGVVLEGTWSMRTITNGYYDEFGVYFTNSHQDLSIHVSDYYGDDTIDMYFDNVNVYNNSFVATNFTNNYIGRYRFARY</sequence>
<gene>
    <name evidence="2" type="ORF">A4R26_02925</name>
</gene>
<protein>
    <recommendedName>
        <fullName evidence="4">Lipocalin-like domain-containing protein</fullName>
    </recommendedName>
</protein>
<evidence type="ECO:0000313" key="2">
    <source>
        <dbReference type="EMBL" id="OQP58426.1"/>
    </source>
</evidence>
<accession>A0A1V9FJN7</accession>
<name>A0A1V9FJN7_9BACT</name>
<dbReference type="AlphaFoldDB" id="A0A1V9FJN7"/>
<evidence type="ECO:0008006" key="4">
    <source>
        <dbReference type="Google" id="ProtNLM"/>
    </source>
</evidence>
<reference evidence="3" key="1">
    <citation type="submission" date="2016-04" db="EMBL/GenBank/DDBJ databases">
        <authorList>
            <person name="Chen L."/>
            <person name="Zhuang W."/>
            <person name="Wang G."/>
        </authorList>
    </citation>
    <scope>NUCLEOTIDE SEQUENCE [LARGE SCALE GENOMIC DNA]</scope>
    <source>
        <strain evidence="3">208</strain>
    </source>
</reference>
<evidence type="ECO:0000256" key="1">
    <source>
        <dbReference type="SAM" id="SignalP"/>
    </source>
</evidence>
<organism evidence="2 3">
    <name type="scientific">Niastella populi</name>
    <dbReference type="NCBI Taxonomy" id="550983"/>
    <lineage>
        <taxon>Bacteria</taxon>
        <taxon>Pseudomonadati</taxon>
        <taxon>Bacteroidota</taxon>
        <taxon>Chitinophagia</taxon>
        <taxon>Chitinophagales</taxon>
        <taxon>Chitinophagaceae</taxon>
        <taxon>Niastella</taxon>
    </lineage>
</organism>
<comment type="caution">
    <text evidence="2">The sequence shown here is derived from an EMBL/GenBank/DDBJ whole genome shotgun (WGS) entry which is preliminary data.</text>
</comment>
<dbReference type="RefSeq" id="WP_081165622.1">
    <property type="nucleotide sequence ID" value="NZ_LWBP01000188.1"/>
</dbReference>
<dbReference type="OrthoDB" id="668875at2"/>
<evidence type="ECO:0000313" key="3">
    <source>
        <dbReference type="Proteomes" id="UP000192276"/>
    </source>
</evidence>
<dbReference type="EMBL" id="LWBP01000188">
    <property type="protein sequence ID" value="OQP58426.1"/>
    <property type="molecule type" value="Genomic_DNA"/>
</dbReference>
<keyword evidence="3" id="KW-1185">Reference proteome</keyword>